<evidence type="ECO:0000259" key="7">
    <source>
        <dbReference type="Pfam" id="PF00394"/>
    </source>
</evidence>
<dbReference type="Pfam" id="PF00394">
    <property type="entry name" value="Cu-oxidase"/>
    <property type="match status" value="1"/>
</dbReference>
<dbReference type="CDD" id="cd13882">
    <property type="entry name" value="CuRO_2_Tv-LCC_like"/>
    <property type="match status" value="1"/>
</dbReference>
<dbReference type="InterPro" id="IPR011706">
    <property type="entry name" value="Cu-oxidase_C"/>
</dbReference>
<accession>G4TGW3</accession>
<feature type="domain" description="Plastocyanin-like" evidence="9">
    <location>
        <begin position="60"/>
        <end position="177"/>
    </location>
</feature>
<evidence type="ECO:0000256" key="6">
    <source>
        <dbReference type="ARBA" id="ARBA00023180"/>
    </source>
</evidence>
<evidence type="ECO:0000259" key="8">
    <source>
        <dbReference type="Pfam" id="PF07731"/>
    </source>
</evidence>
<evidence type="ECO:0000256" key="4">
    <source>
        <dbReference type="ARBA" id="ARBA00023008"/>
    </source>
</evidence>
<dbReference type="PROSITE" id="PS00080">
    <property type="entry name" value="MULTICOPPER_OXIDASE2"/>
    <property type="match status" value="1"/>
</dbReference>
<dbReference type="InterPro" id="IPR002355">
    <property type="entry name" value="Cu_oxidase_Cu_BS"/>
</dbReference>
<keyword evidence="6" id="KW-0325">Glycoprotein</keyword>
<dbReference type="OrthoDB" id="2121828at2759"/>
<comment type="caution">
    <text evidence="10">The sequence shown here is derived from an EMBL/GenBank/DDBJ whole genome shotgun (WGS) entry which is preliminary data.</text>
</comment>
<dbReference type="InterPro" id="IPR045087">
    <property type="entry name" value="Cu-oxidase_fam"/>
</dbReference>
<name>G4TGW3_SERID</name>
<dbReference type="EMBL" id="CAFZ01000086">
    <property type="protein sequence ID" value="CCA70550.1"/>
    <property type="molecule type" value="Genomic_DNA"/>
</dbReference>
<dbReference type="InterPro" id="IPR001117">
    <property type="entry name" value="Cu-oxidase_2nd"/>
</dbReference>
<dbReference type="InterPro" id="IPR033138">
    <property type="entry name" value="Cu_oxidase_CS"/>
</dbReference>
<keyword evidence="2" id="KW-0479">Metal-binding</keyword>
<dbReference type="HOGENOM" id="CLU_006504_7_3_1"/>
<dbReference type="GO" id="GO:0016491">
    <property type="term" value="F:oxidoreductase activity"/>
    <property type="evidence" value="ECO:0007669"/>
    <property type="project" value="UniProtKB-KW"/>
</dbReference>
<organism evidence="10 11">
    <name type="scientific">Serendipita indica (strain DSM 11827)</name>
    <name type="common">Root endophyte fungus</name>
    <name type="synonym">Piriformospora indica</name>
    <dbReference type="NCBI Taxonomy" id="1109443"/>
    <lineage>
        <taxon>Eukaryota</taxon>
        <taxon>Fungi</taxon>
        <taxon>Dikarya</taxon>
        <taxon>Basidiomycota</taxon>
        <taxon>Agaricomycotina</taxon>
        <taxon>Agaricomycetes</taxon>
        <taxon>Sebacinales</taxon>
        <taxon>Serendipitaceae</taxon>
        <taxon>Serendipita</taxon>
    </lineage>
</organism>
<dbReference type="Pfam" id="PF07731">
    <property type="entry name" value="Cu-oxidase_2"/>
    <property type="match status" value="1"/>
</dbReference>
<dbReference type="Proteomes" id="UP000007148">
    <property type="component" value="Unassembled WGS sequence"/>
</dbReference>
<protein>
    <recommendedName>
        <fullName evidence="12">Laccase</fullName>
    </recommendedName>
</protein>
<evidence type="ECO:0000313" key="11">
    <source>
        <dbReference type="Proteomes" id="UP000007148"/>
    </source>
</evidence>
<dbReference type="PROSITE" id="PS00079">
    <property type="entry name" value="MULTICOPPER_OXIDASE1"/>
    <property type="match status" value="2"/>
</dbReference>
<evidence type="ECO:0000259" key="9">
    <source>
        <dbReference type="Pfam" id="PF07732"/>
    </source>
</evidence>
<dbReference type="InterPro" id="IPR011707">
    <property type="entry name" value="Cu-oxidase-like_N"/>
</dbReference>
<keyword evidence="5" id="KW-1015">Disulfide bond</keyword>
<dbReference type="GO" id="GO:0005507">
    <property type="term" value="F:copper ion binding"/>
    <property type="evidence" value="ECO:0007669"/>
    <property type="project" value="InterPro"/>
</dbReference>
<gene>
    <name evidence="10" type="ORF">PIIN_04487</name>
</gene>
<reference evidence="10 11" key="1">
    <citation type="journal article" date="2011" name="PLoS Pathog.">
        <title>Endophytic Life Strategies Decoded by Genome and Transcriptome Analyses of the Mutualistic Root Symbiont Piriformospora indica.</title>
        <authorList>
            <person name="Zuccaro A."/>
            <person name="Lahrmann U."/>
            <person name="Guldener U."/>
            <person name="Langen G."/>
            <person name="Pfiffi S."/>
            <person name="Biedenkopf D."/>
            <person name="Wong P."/>
            <person name="Samans B."/>
            <person name="Grimm C."/>
            <person name="Basiewicz M."/>
            <person name="Murat C."/>
            <person name="Martin F."/>
            <person name="Kogel K.H."/>
        </authorList>
    </citation>
    <scope>NUCLEOTIDE SEQUENCE [LARGE SCALE GENOMIC DNA]</scope>
    <source>
        <strain evidence="10 11">DSM 11827</strain>
    </source>
</reference>
<dbReference type="PANTHER" id="PTHR11709:SF511">
    <property type="entry name" value="LACCASE"/>
    <property type="match status" value="1"/>
</dbReference>
<evidence type="ECO:0000256" key="2">
    <source>
        <dbReference type="ARBA" id="ARBA00022723"/>
    </source>
</evidence>
<dbReference type="OMA" id="PVPKDGW"/>
<dbReference type="FunFam" id="2.60.40.420:FF:000045">
    <property type="entry name" value="Laccase 2"/>
    <property type="match status" value="1"/>
</dbReference>
<feature type="domain" description="Plastocyanin-like" evidence="7">
    <location>
        <begin position="189"/>
        <end position="347"/>
    </location>
</feature>
<keyword evidence="4" id="KW-0186">Copper</keyword>
<dbReference type="InParanoid" id="G4TGW3"/>
<comment type="similarity">
    <text evidence="1">Belongs to the multicopper oxidase family.</text>
</comment>
<dbReference type="eggNOG" id="KOG1263">
    <property type="taxonomic scope" value="Eukaryota"/>
</dbReference>
<dbReference type="CDD" id="cd13903">
    <property type="entry name" value="CuRO_3_Tv-LCC_like"/>
    <property type="match status" value="1"/>
</dbReference>
<evidence type="ECO:0000256" key="1">
    <source>
        <dbReference type="ARBA" id="ARBA00010609"/>
    </source>
</evidence>
<dbReference type="InterPro" id="IPR008972">
    <property type="entry name" value="Cupredoxin"/>
</dbReference>
<keyword evidence="3" id="KW-0560">Oxidoreductase</keyword>
<dbReference type="PANTHER" id="PTHR11709">
    <property type="entry name" value="MULTI-COPPER OXIDASE"/>
    <property type="match status" value="1"/>
</dbReference>
<proteinExistence type="inferred from homology"/>
<feature type="domain" description="Plastocyanin-like" evidence="8">
    <location>
        <begin position="413"/>
        <end position="531"/>
    </location>
</feature>
<keyword evidence="11" id="KW-1185">Reference proteome</keyword>
<evidence type="ECO:0000256" key="3">
    <source>
        <dbReference type="ARBA" id="ARBA00023002"/>
    </source>
</evidence>
<evidence type="ECO:0000313" key="10">
    <source>
        <dbReference type="EMBL" id="CCA70550.1"/>
    </source>
</evidence>
<dbReference type="STRING" id="1109443.G4TGW3"/>
<evidence type="ECO:0008006" key="12">
    <source>
        <dbReference type="Google" id="ProtNLM"/>
    </source>
</evidence>
<evidence type="ECO:0000256" key="5">
    <source>
        <dbReference type="ARBA" id="ARBA00023157"/>
    </source>
</evidence>
<sequence>MASIRNQPPFQTHIWNAGKWMSAASLFPPTLVMFPSLLLTLLSSALTINAATLDYVFNLANTQLAPDGYSRASVAVNGVFPGPLITANKGDTLNVLVNNGLTDSSMRKSTSIHWHGLFQHRNAQNDGPSFVTQCPISPEHSYTYSMYLNQTGTYWYHSHLSSQYIDGLRGPIVINPEDPHLSLYDVDDESTVIFLADWFHTASSDLLAAYTLSTNTASVEQLPQSGTINGVGRTSTDTQPDRPVFTVTSGQRYRFRLINGSAISRFNFQIEGHTLTVIEADGENHVPITVDRLVLQPGQRYSVVVTADQAVGNYWIRAPMAARVAGTAPTNWATDSDNVNAILRYVGADEVEPTSTPPALSGTALDEANLVPLTDPAAPGTAVAGGADKVFNLTFAAFTDSTEHGWTVNGVKYVPPTLPTLLQILSGATSSSDFATSENTLIIEHGDVVEVNIFGVPNHPWHLHGHTFSVVKGATGSVNYVNPPRRDVTPSSGSYITIRFTADNPGPWLMHCHIDLHFDAGLAVVFAEAPEQVAAGADSVDPDDSWNELCSIYDSLPDSDK</sequence>
<dbReference type="SUPFAM" id="SSF49503">
    <property type="entry name" value="Cupredoxins"/>
    <property type="match status" value="3"/>
</dbReference>
<dbReference type="Pfam" id="PF07732">
    <property type="entry name" value="Cu-oxidase_3"/>
    <property type="match status" value="1"/>
</dbReference>
<dbReference type="AlphaFoldDB" id="G4TGW3"/>
<dbReference type="Gene3D" id="2.60.40.420">
    <property type="entry name" value="Cupredoxins - blue copper proteins"/>
    <property type="match status" value="3"/>
</dbReference>